<dbReference type="InterPro" id="IPR050123">
    <property type="entry name" value="Prok_molybdopt-oxidoreductase"/>
</dbReference>
<evidence type="ECO:0000256" key="1">
    <source>
        <dbReference type="ARBA" id="ARBA00001942"/>
    </source>
</evidence>
<dbReference type="GO" id="GO:0016020">
    <property type="term" value="C:membrane"/>
    <property type="evidence" value="ECO:0007669"/>
    <property type="project" value="TreeGrafter"/>
</dbReference>
<feature type="compositionally biased region" description="Basic and acidic residues" evidence="7">
    <location>
        <begin position="79"/>
        <end position="92"/>
    </location>
</feature>
<dbReference type="InterPro" id="IPR028189">
    <property type="entry name" value="Nitr_red_alph_N"/>
</dbReference>
<evidence type="ECO:0000259" key="8">
    <source>
        <dbReference type="PROSITE" id="PS51669"/>
    </source>
</evidence>
<dbReference type="SMART" id="SM00926">
    <property type="entry name" value="Molybdop_Fe4S4"/>
    <property type="match status" value="1"/>
</dbReference>
<evidence type="ECO:0000313" key="9">
    <source>
        <dbReference type="EMBL" id="GHK51337.1"/>
    </source>
</evidence>
<feature type="domain" description="4Fe-4S Mo/W bis-MGD-type" evidence="8">
    <location>
        <begin position="43"/>
        <end position="107"/>
    </location>
</feature>
<dbReference type="InterPro" id="IPR027467">
    <property type="entry name" value="MopterinOxRdtase_cofactor_BS"/>
</dbReference>
<comment type="caution">
    <text evidence="9">The sequence shown here is derived from an EMBL/GenBank/DDBJ whole genome shotgun (WGS) entry which is preliminary data.</text>
</comment>
<gene>
    <name evidence="9" type="ORF">KPZU09_10730</name>
</gene>
<evidence type="ECO:0000256" key="4">
    <source>
        <dbReference type="ARBA" id="ARBA00022723"/>
    </source>
</evidence>
<dbReference type="PANTHER" id="PTHR43105:SF2">
    <property type="entry name" value="RESPIRATORY NITRATE REDUCTASE 2 ALPHA CHAIN"/>
    <property type="match status" value="1"/>
</dbReference>
<keyword evidence="3" id="KW-0500">Molybdenum</keyword>
<organism evidence="9 10">
    <name type="scientific">Klebsiella pneumoniae</name>
    <dbReference type="NCBI Taxonomy" id="573"/>
    <lineage>
        <taxon>Bacteria</taxon>
        <taxon>Pseudomonadati</taxon>
        <taxon>Pseudomonadota</taxon>
        <taxon>Gammaproteobacteria</taxon>
        <taxon>Enterobacterales</taxon>
        <taxon>Enterobacteriaceae</taxon>
        <taxon>Klebsiella/Raoultella group</taxon>
        <taxon>Klebsiella</taxon>
        <taxon>Klebsiella pneumoniae complex</taxon>
    </lineage>
</organism>
<keyword evidence="4" id="KW-0479">Metal-binding</keyword>
<dbReference type="EMBL" id="BNFF01000001">
    <property type="protein sequence ID" value="GHK51337.1"/>
    <property type="molecule type" value="Genomic_DNA"/>
</dbReference>
<evidence type="ECO:0000256" key="7">
    <source>
        <dbReference type="SAM" id="MobiDB-lite"/>
    </source>
</evidence>
<dbReference type="Proteomes" id="UP000655094">
    <property type="component" value="Unassembled WGS sequence"/>
</dbReference>
<comment type="cofactor">
    <cofactor evidence="1">
        <name>Mo-bis(molybdopterin guanine dinucleotide)</name>
        <dbReference type="ChEBI" id="CHEBI:60539"/>
    </cofactor>
</comment>
<evidence type="ECO:0000256" key="3">
    <source>
        <dbReference type="ARBA" id="ARBA00022505"/>
    </source>
</evidence>
<feature type="region of interest" description="Disordered" evidence="7">
    <location>
        <begin position="75"/>
        <end position="114"/>
    </location>
</feature>
<dbReference type="InterPro" id="IPR006963">
    <property type="entry name" value="Mopterin_OxRdtase_4Fe-4S_dom"/>
</dbReference>
<name>A0A919HPJ6_KLEPN</name>
<keyword evidence="2" id="KW-0004">4Fe-4S</keyword>
<evidence type="ECO:0000256" key="5">
    <source>
        <dbReference type="ARBA" id="ARBA00023004"/>
    </source>
</evidence>
<accession>A0A919HPJ6</accession>
<reference evidence="9" key="1">
    <citation type="submission" date="2020-10" db="EMBL/GenBank/DDBJ databases">
        <title>Genome Sequence of ESBL Producing Zambian Clinical Strains.</title>
        <authorList>
            <person name="Shawa M."/>
            <person name="Furuta Y."/>
            <person name="Simbotwe M."/>
            <person name="Mulenga E."/>
            <person name="Mubanga M."/>
            <person name="Mulenga G."/>
            <person name="Kaile C."/>
            <person name="Zorigt T."/>
            <person name="Hang'ombe B."/>
            <person name="Higashi H."/>
        </authorList>
    </citation>
    <scope>NUCLEOTIDE SEQUENCE</scope>
    <source>
        <strain evidence="9">Zam_UTH_09</strain>
    </source>
</reference>
<dbReference type="InterPro" id="IPR044906">
    <property type="entry name" value="Nitr_red_alph_N_sf"/>
</dbReference>
<dbReference type="GO" id="GO:0016491">
    <property type="term" value="F:oxidoreductase activity"/>
    <property type="evidence" value="ECO:0007669"/>
    <property type="project" value="InterPro"/>
</dbReference>
<dbReference type="SUPFAM" id="SSF53706">
    <property type="entry name" value="Formate dehydrogenase/DMSO reductase, domains 1-3"/>
    <property type="match status" value="1"/>
</dbReference>
<dbReference type="Gene3D" id="3.40.50.12440">
    <property type="match status" value="1"/>
</dbReference>
<dbReference type="PROSITE" id="PS00551">
    <property type="entry name" value="MOLYBDOPTERIN_PROK_1"/>
    <property type="match status" value="1"/>
</dbReference>
<dbReference type="PANTHER" id="PTHR43105">
    <property type="entry name" value="RESPIRATORY NITRATE REDUCTASE"/>
    <property type="match status" value="1"/>
</dbReference>
<dbReference type="Pfam" id="PF14710">
    <property type="entry name" value="Nitr_red_alph_N"/>
    <property type="match status" value="1"/>
</dbReference>
<dbReference type="GO" id="GO:0046872">
    <property type="term" value="F:metal ion binding"/>
    <property type="evidence" value="ECO:0007669"/>
    <property type="project" value="UniProtKB-KW"/>
</dbReference>
<keyword evidence="5" id="KW-0408">Iron</keyword>
<keyword evidence="6" id="KW-0411">Iron-sulfur</keyword>
<dbReference type="PROSITE" id="PS51669">
    <property type="entry name" value="4FE4S_MOW_BIS_MGD"/>
    <property type="match status" value="1"/>
</dbReference>
<sequence>MSKLLDRFRYFKQKGETFANGHGQVYNNNRDWEDSYRQRWQFDKIVRSTHGVNCTGSCSWKIYVKNGLVTWETQQTDYPRTRPDLPNHEPRGCPRGASYPVSLQRQPPEVPAGA</sequence>
<dbReference type="AlphaFoldDB" id="A0A919HPJ6"/>
<proteinExistence type="predicted"/>
<dbReference type="Gene3D" id="4.10.1200.10">
    <property type="entry name" value="nitrate reductase tail"/>
    <property type="match status" value="1"/>
</dbReference>
<dbReference type="FunFam" id="4.10.1200.10:FF:000001">
    <property type="entry name" value="Respiratory nitrate reductase subunit alpha"/>
    <property type="match status" value="1"/>
</dbReference>
<protein>
    <recommendedName>
        <fullName evidence="8">4Fe-4S Mo/W bis-MGD-type domain-containing protein</fullName>
    </recommendedName>
</protein>
<evidence type="ECO:0000256" key="6">
    <source>
        <dbReference type="ARBA" id="ARBA00023014"/>
    </source>
</evidence>
<evidence type="ECO:0000313" key="10">
    <source>
        <dbReference type="Proteomes" id="UP000655094"/>
    </source>
</evidence>
<dbReference type="GO" id="GO:0051539">
    <property type="term" value="F:4 iron, 4 sulfur cluster binding"/>
    <property type="evidence" value="ECO:0007669"/>
    <property type="project" value="UniProtKB-KW"/>
</dbReference>
<evidence type="ECO:0000256" key="2">
    <source>
        <dbReference type="ARBA" id="ARBA00022485"/>
    </source>
</evidence>